<sequence length="187" mass="19901">MSWIDIRGFGHGGAARSRLRVYGGMPGWVPRAASVVLALSAFALMAPPYAIIAVALAVVGALVPGWLGTWGCAMVIGFAQLSRPEDAADWRPYVTLAVVHLLHVLGALSIVVPWRSVLEARALRRPLLRWLAIQVPAQAALAAVLLASGVFRRERILDAPTAALFGIVATVFLAGIAVLLVRSSPRR</sequence>
<keyword evidence="1" id="KW-1133">Transmembrane helix</keyword>
<feature type="transmembrane region" description="Helical" evidence="1">
    <location>
        <begin position="93"/>
        <end position="115"/>
    </location>
</feature>
<evidence type="ECO:0000313" key="2">
    <source>
        <dbReference type="EMBL" id="MDL9981570.1"/>
    </source>
</evidence>
<keyword evidence="3" id="KW-1185">Reference proteome</keyword>
<feature type="transmembrane region" description="Helical" evidence="1">
    <location>
        <begin position="53"/>
        <end position="81"/>
    </location>
</feature>
<organism evidence="2 3">
    <name type="scientific">Microbacterium candidum</name>
    <dbReference type="NCBI Taxonomy" id="3041922"/>
    <lineage>
        <taxon>Bacteria</taxon>
        <taxon>Bacillati</taxon>
        <taxon>Actinomycetota</taxon>
        <taxon>Actinomycetes</taxon>
        <taxon>Micrococcales</taxon>
        <taxon>Microbacteriaceae</taxon>
        <taxon>Microbacterium</taxon>
    </lineage>
</organism>
<comment type="caution">
    <text evidence="2">The sequence shown here is derived from an EMBL/GenBank/DDBJ whole genome shotgun (WGS) entry which is preliminary data.</text>
</comment>
<gene>
    <name evidence="2" type="ORF">QSV35_19745</name>
</gene>
<keyword evidence="1" id="KW-0812">Transmembrane</keyword>
<dbReference type="RefSeq" id="WP_286290716.1">
    <property type="nucleotide sequence ID" value="NZ_JASXSZ010000010.1"/>
</dbReference>
<feature type="transmembrane region" description="Helical" evidence="1">
    <location>
        <begin position="127"/>
        <end position="151"/>
    </location>
</feature>
<evidence type="ECO:0000256" key="1">
    <source>
        <dbReference type="SAM" id="Phobius"/>
    </source>
</evidence>
<feature type="transmembrane region" description="Helical" evidence="1">
    <location>
        <begin position="28"/>
        <end position="46"/>
    </location>
</feature>
<keyword evidence="1" id="KW-0472">Membrane</keyword>
<evidence type="ECO:0000313" key="3">
    <source>
        <dbReference type="Proteomes" id="UP001235064"/>
    </source>
</evidence>
<accession>A0ABT7N4G1</accession>
<dbReference type="EMBL" id="JASXSZ010000010">
    <property type="protein sequence ID" value="MDL9981570.1"/>
    <property type="molecule type" value="Genomic_DNA"/>
</dbReference>
<reference evidence="2 3" key="1">
    <citation type="submission" date="2023-06" db="EMBL/GenBank/DDBJ databases">
        <title>Microbacterium sp. nov., isolated from a waste landfill.</title>
        <authorList>
            <person name="Wen W."/>
        </authorList>
    </citation>
    <scope>NUCLEOTIDE SEQUENCE [LARGE SCALE GENOMIC DNA]</scope>
    <source>
        <strain evidence="2 3">ASV49</strain>
    </source>
</reference>
<proteinExistence type="predicted"/>
<name>A0ABT7N4G1_9MICO</name>
<dbReference type="Proteomes" id="UP001235064">
    <property type="component" value="Unassembled WGS sequence"/>
</dbReference>
<protein>
    <submittedName>
        <fullName evidence="2">Uncharacterized protein</fullName>
    </submittedName>
</protein>
<feature type="transmembrane region" description="Helical" evidence="1">
    <location>
        <begin position="163"/>
        <end position="181"/>
    </location>
</feature>